<dbReference type="Gene3D" id="2.20.100.10">
    <property type="entry name" value="Thrombospondin type-1 (TSP1) repeat"/>
    <property type="match status" value="1"/>
</dbReference>
<evidence type="ECO:0000313" key="2">
    <source>
        <dbReference type="Ensembl" id="ENSCINP00000030820.1"/>
    </source>
</evidence>
<reference evidence="2" key="2">
    <citation type="journal article" date="2008" name="Genome Biol.">
        <title>Improved genome assembly and evidence-based global gene model set for the chordate Ciona intestinalis: new insight into intron and operon populations.</title>
        <authorList>
            <person name="Satou Y."/>
            <person name="Mineta K."/>
            <person name="Ogasawara M."/>
            <person name="Sasakura Y."/>
            <person name="Shoguchi E."/>
            <person name="Ueno K."/>
            <person name="Yamada L."/>
            <person name="Matsumoto J."/>
            <person name="Wasserscheid J."/>
            <person name="Dewar K."/>
            <person name="Wiley G.B."/>
            <person name="Macmil S.L."/>
            <person name="Roe B.A."/>
            <person name="Zeller R.W."/>
            <person name="Hastings K.E."/>
            <person name="Lemaire P."/>
            <person name="Lindquist E."/>
            <person name="Endo T."/>
            <person name="Hotta K."/>
            <person name="Inaba K."/>
        </authorList>
    </citation>
    <scope>NUCLEOTIDE SEQUENCE [LARGE SCALE GENOMIC DNA]</scope>
    <source>
        <strain evidence="2">wild type</strain>
    </source>
</reference>
<dbReference type="PROSITE" id="PS50092">
    <property type="entry name" value="TSP1"/>
    <property type="match status" value="1"/>
</dbReference>
<organism evidence="2 3">
    <name type="scientific">Ciona intestinalis</name>
    <name type="common">Transparent sea squirt</name>
    <name type="synonym">Ascidia intestinalis</name>
    <dbReference type="NCBI Taxonomy" id="7719"/>
    <lineage>
        <taxon>Eukaryota</taxon>
        <taxon>Metazoa</taxon>
        <taxon>Chordata</taxon>
        <taxon>Tunicata</taxon>
        <taxon>Ascidiacea</taxon>
        <taxon>Phlebobranchia</taxon>
        <taxon>Cionidae</taxon>
        <taxon>Ciona</taxon>
    </lineage>
</organism>
<feature type="chain" id="PRO_5003578019" evidence="1">
    <location>
        <begin position="21"/>
        <end position="205"/>
    </location>
</feature>
<name>H2XMD7_CIOIN</name>
<reference evidence="2" key="4">
    <citation type="submission" date="2025-09" db="UniProtKB">
        <authorList>
            <consortium name="Ensembl"/>
        </authorList>
    </citation>
    <scope>IDENTIFICATION</scope>
</reference>
<protein>
    <submittedName>
        <fullName evidence="2">Uncharacterized protein</fullName>
    </submittedName>
</protein>
<dbReference type="Ensembl" id="ENSCINT00000037318.1">
    <property type="protein sequence ID" value="ENSCINP00000030820.1"/>
    <property type="gene ID" value="ENSCING00000022387.1"/>
</dbReference>
<keyword evidence="3" id="KW-1185">Reference proteome</keyword>
<accession>H2XMD7</accession>
<dbReference type="InterPro" id="IPR000884">
    <property type="entry name" value="TSP1_rpt"/>
</dbReference>
<dbReference type="Proteomes" id="UP000008144">
    <property type="component" value="Chromosome 12"/>
</dbReference>
<dbReference type="EMBL" id="EAAA01000907">
    <property type="status" value="NOT_ANNOTATED_CDS"/>
    <property type="molecule type" value="Genomic_DNA"/>
</dbReference>
<evidence type="ECO:0000313" key="3">
    <source>
        <dbReference type="Proteomes" id="UP000008144"/>
    </source>
</evidence>
<dbReference type="AlphaFoldDB" id="H2XMD7"/>
<sequence length="205" mass="23565">MMGIMFYVILQLALYQIVNSEGINTKSGNAKEDIILNMDPAEKEYLLQLPSFTQPNGTVISCPRTNTCPQWLPYNDWSDCKFPLHPNIYPQCYLSLQWRVADCTVDPNFCKQYEWRSCLENTTCLGQWSTWADYDKQCSAFCTSGNKRRSRYCYKDGELQTGLCEGSYLANNQTQIQNCSKSDCVIGRQYPVTTVTETNMIHNMT</sequence>
<dbReference type="HOGENOM" id="CLU_1340195_0_0_1"/>
<reference evidence="2" key="3">
    <citation type="submission" date="2025-08" db="UniProtKB">
        <authorList>
            <consortium name="Ensembl"/>
        </authorList>
    </citation>
    <scope>IDENTIFICATION</scope>
</reference>
<feature type="signal peptide" evidence="1">
    <location>
        <begin position="1"/>
        <end position="20"/>
    </location>
</feature>
<proteinExistence type="predicted"/>
<evidence type="ECO:0000256" key="1">
    <source>
        <dbReference type="SAM" id="SignalP"/>
    </source>
</evidence>
<dbReference type="InterPro" id="IPR036383">
    <property type="entry name" value="TSP1_rpt_sf"/>
</dbReference>
<dbReference type="InParanoid" id="H2XMD7"/>
<reference evidence="3" key="1">
    <citation type="journal article" date="2002" name="Science">
        <title>The draft genome of Ciona intestinalis: insights into chordate and vertebrate origins.</title>
        <authorList>
            <person name="Dehal P."/>
            <person name="Satou Y."/>
            <person name="Campbell R.K."/>
            <person name="Chapman J."/>
            <person name="Degnan B."/>
            <person name="De Tomaso A."/>
            <person name="Davidson B."/>
            <person name="Di Gregorio A."/>
            <person name="Gelpke M."/>
            <person name="Goodstein D.M."/>
            <person name="Harafuji N."/>
            <person name="Hastings K.E."/>
            <person name="Ho I."/>
            <person name="Hotta K."/>
            <person name="Huang W."/>
            <person name="Kawashima T."/>
            <person name="Lemaire P."/>
            <person name="Martinez D."/>
            <person name="Meinertzhagen I.A."/>
            <person name="Necula S."/>
            <person name="Nonaka M."/>
            <person name="Putnam N."/>
            <person name="Rash S."/>
            <person name="Saiga H."/>
            <person name="Satake M."/>
            <person name="Terry A."/>
            <person name="Yamada L."/>
            <person name="Wang H.G."/>
            <person name="Awazu S."/>
            <person name="Azumi K."/>
            <person name="Boore J."/>
            <person name="Branno M."/>
            <person name="Chin-Bow S."/>
            <person name="DeSantis R."/>
            <person name="Doyle S."/>
            <person name="Francino P."/>
            <person name="Keys D.N."/>
            <person name="Haga S."/>
            <person name="Hayashi H."/>
            <person name="Hino K."/>
            <person name="Imai K.S."/>
            <person name="Inaba K."/>
            <person name="Kano S."/>
            <person name="Kobayashi K."/>
            <person name="Kobayashi M."/>
            <person name="Lee B.I."/>
            <person name="Makabe K.W."/>
            <person name="Manohar C."/>
            <person name="Matassi G."/>
            <person name="Medina M."/>
            <person name="Mochizuki Y."/>
            <person name="Mount S."/>
            <person name="Morishita T."/>
            <person name="Miura S."/>
            <person name="Nakayama A."/>
            <person name="Nishizaka S."/>
            <person name="Nomoto H."/>
            <person name="Ohta F."/>
            <person name="Oishi K."/>
            <person name="Rigoutsos I."/>
            <person name="Sano M."/>
            <person name="Sasaki A."/>
            <person name="Sasakura Y."/>
            <person name="Shoguchi E."/>
            <person name="Shin-i T."/>
            <person name="Spagnuolo A."/>
            <person name="Stainier D."/>
            <person name="Suzuki M.M."/>
            <person name="Tassy O."/>
            <person name="Takatori N."/>
            <person name="Tokuoka M."/>
            <person name="Yagi K."/>
            <person name="Yoshizaki F."/>
            <person name="Wada S."/>
            <person name="Zhang C."/>
            <person name="Hyatt P.D."/>
            <person name="Larimer F."/>
            <person name="Detter C."/>
            <person name="Doggett N."/>
            <person name="Glavina T."/>
            <person name="Hawkins T."/>
            <person name="Richardson P."/>
            <person name="Lucas S."/>
            <person name="Kohara Y."/>
            <person name="Levine M."/>
            <person name="Satoh N."/>
            <person name="Rokhsar D.S."/>
        </authorList>
    </citation>
    <scope>NUCLEOTIDE SEQUENCE [LARGE SCALE GENOMIC DNA]</scope>
</reference>
<keyword evidence="1" id="KW-0732">Signal</keyword>